<dbReference type="InterPro" id="IPR005814">
    <property type="entry name" value="Aminotrans_3"/>
</dbReference>
<comment type="similarity">
    <text evidence="1">Belongs to the class-III pyridoxal-phosphate-dependent aminotransferase family.</text>
</comment>
<dbReference type="GO" id="GO:0008483">
    <property type="term" value="F:transaminase activity"/>
    <property type="evidence" value="ECO:0007669"/>
    <property type="project" value="UniProtKB-KW"/>
</dbReference>
<dbReference type="Gene3D" id="3.90.1200.10">
    <property type="match status" value="1"/>
</dbReference>
<dbReference type="Gene3D" id="3.90.1150.10">
    <property type="entry name" value="Aspartate Aminotransferase, domain 1"/>
    <property type="match status" value="1"/>
</dbReference>
<dbReference type="InterPro" id="IPR015424">
    <property type="entry name" value="PyrdxlP-dep_Trfase"/>
</dbReference>
<dbReference type="PANTHER" id="PTHR45688">
    <property type="match status" value="1"/>
</dbReference>
<evidence type="ECO:0000313" key="5">
    <source>
        <dbReference type="Proteomes" id="UP001500393"/>
    </source>
</evidence>
<gene>
    <name evidence="4" type="ORF">GCM10009789_53430</name>
</gene>
<evidence type="ECO:0000256" key="2">
    <source>
        <dbReference type="ARBA" id="ARBA00022898"/>
    </source>
</evidence>
<dbReference type="InterPro" id="IPR002575">
    <property type="entry name" value="Aminoglycoside_PTrfase"/>
</dbReference>
<sequence length="771" mass="82465">MSQTANQTVGQTSSLIEEPPEVDLATAAEFLRSQYGVDAELQLLRSERDLNFLATTAEGRRLVLKVSNSGDDPGQIAMESAAMRHVALVDPGLPIPRIVEAADGAPGVVLKAADGRVHQVRVMTVMPGAVGDLAVLPEWFAAEFGEVCARLTRALQGFGHPAADRRLDWDPRLVTSLRPFAQQLPDPARRAPMEKLLDRFEGLEEATRRLPAFVLHGDVTLSNVLLAADGISGVIDFGDMHHTARVSDLAISLTSLLRESADPWPAAQAFLDAYQRVLPLEPEEVELIGELVLARLAASVLMSAWRAPLYPDNEEYLTSLVAGSWHGLDLLADLDPAELAERFHRLCGTSRVRSSQQADSTLAQRRSTALGGRKLSPLFYREPLQVVRGSGAWVHTADGRQYLDAYNNVPVVGHAHPAVVQAISRQAALLNINSRYLHPHAVELAERLTASMPAGLDTCILVNSGSEANDLAWRMAKLVTGRTGAVVADLAYHGVSEATAAWSTNTYPASDRPEHIATFEAPRTGPNGQQPDALAAAERVRLARLELRASEHDLALLAVDSVFSSAGILTPVDGFMQGLQDEARAVGGLFLADEVQAGFGRGGRNLWRFSDFGLTPDFVTLGKPMGNGHPIAALITRREIAEQFAAVDEFFSTFAGNPVSCVAALTVLDVIEQTGLVENSGRIGASLAAGLAPLAADLHPAAEVRGQGLMAGVALPPDAPLTAAELAERLRDQGVLVGTTGPGGSVLKIRPPLIWQQEHVNHFLDAFAALA</sequence>
<dbReference type="CDD" id="cd00610">
    <property type="entry name" value="OAT_like"/>
    <property type="match status" value="1"/>
</dbReference>
<keyword evidence="4" id="KW-0808">Transferase</keyword>
<dbReference type="Pfam" id="PF01636">
    <property type="entry name" value="APH"/>
    <property type="match status" value="1"/>
</dbReference>
<dbReference type="SUPFAM" id="SSF56112">
    <property type="entry name" value="Protein kinase-like (PK-like)"/>
    <property type="match status" value="1"/>
</dbReference>
<evidence type="ECO:0000313" key="4">
    <source>
        <dbReference type="EMBL" id="GAA1592685.1"/>
    </source>
</evidence>
<dbReference type="Gene3D" id="3.40.640.10">
    <property type="entry name" value="Type I PLP-dependent aspartate aminotransferase-like (Major domain)"/>
    <property type="match status" value="1"/>
</dbReference>
<comment type="caution">
    <text evidence="4">The sequence shown here is derived from an EMBL/GenBank/DDBJ whole genome shotgun (WGS) entry which is preliminary data.</text>
</comment>
<dbReference type="InterPro" id="IPR015422">
    <property type="entry name" value="PyrdxlP-dep_Trfase_small"/>
</dbReference>
<dbReference type="EMBL" id="BAAAOS010000038">
    <property type="protein sequence ID" value="GAA1592685.1"/>
    <property type="molecule type" value="Genomic_DNA"/>
</dbReference>
<dbReference type="Proteomes" id="UP001500393">
    <property type="component" value="Unassembled WGS sequence"/>
</dbReference>
<name>A0ABP4Q0Y2_9ACTN</name>
<dbReference type="SUPFAM" id="SSF53383">
    <property type="entry name" value="PLP-dependent transferases"/>
    <property type="match status" value="1"/>
</dbReference>
<dbReference type="PROSITE" id="PS00600">
    <property type="entry name" value="AA_TRANSFER_CLASS_3"/>
    <property type="match status" value="1"/>
</dbReference>
<keyword evidence="4" id="KW-0032">Aminotransferase</keyword>
<dbReference type="InterPro" id="IPR015421">
    <property type="entry name" value="PyrdxlP-dep_Trfase_major"/>
</dbReference>
<dbReference type="PANTHER" id="PTHR45688:SF13">
    <property type="entry name" value="ALANINE--GLYOXYLATE AMINOTRANSFERASE 2-LIKE"/>
    <property type="match status" value="1"/>
</dbReference>
<dbReference type="RefSeq" id="WP_344218578.1">
    <property type="nucleotide sequence ID" value="NZ_BAAAOS010000038.1"/>
</dbReference>
<keyword evidence="5" id="KW-1185">Reference proteome</keyword>
<reference evidence="5" key="1">
    <citation type="journal article" date="2019" name="Int. J. Syst. Evol. Microbiol.">
        <title>The Global Catalogue of Microorganisms (GCM) 10K type strain sequencing project: providing services to taxonomists for standard genome sequencing and annotation.</title>
        <authorList>
            <consortium name="The Broad Institute Genomics Platform"/>
            <consortium name="The Broad Institute Genome Sequencing Center for Infectious Disease"/>
            <person name="Wu L."/>
            <person name="Ma J."/>
        </authorList>
    </citation>
    <scope>NUCLEOTIDE SEQUENCE [LARGE SCALE GENOMIC DNA]</scope>
    <source>
        <strain evidence="5">JCM 14969</strain>
    </source>
</reference>
<accession>A0ABP4Q0Y2</accession>
<proteinExistence type="inferred from homology"/>
<dbReference type="Pfam" id="PF00202">
    <property type="entry name" value="Aminotran_3"/>
    <property type="match status" value="1"/>
</dbReference>
<evidence type="ECO:0000259" key="3">
    <source>
        <dbReference type="Pfam" id="PF01636"/>
    </source>
</evidence>
<dbReference type="InterPro" id="IPR049704">
    <property type="entry name" value="Aminotrans_3_PPA_site"/>
</dbReference>
<feature type="domain" description="Aminoglycoside phosphotransferase" evidence="3">
    <location>
        <begin position="48"/>
        <end position="275"/>
    </location>
</feature>
<protein>
    <submittedName>
        <fullName evidence="4">Aminotransferase class III-fold pyridoxal phosphate-dependent enzyme</fullName>
    </submittedName>
</protein>
<evidence type="ECO:0000256" key="1">
    <source>
        <dbReference type="ARBA" id="ARBA00008954"/>
    </source>
</evidence>
<dbReference type="InterPro" id="IPR011009">
    <property type="entry name" value="Kinase-like_dom_sf"/>
</dbReference>
<keyword evidence="2" id="KW-0663">Pyridoxal phosphate</keyword>
<organism evidence="4 5">
    <name type="scientific">Kribbella sancticallisti</name>
    <dbReference type="NCBI Taxonomy" id="460087"/>
    <lineage>
        <taxon>Bacteria</taxon>
        <taxon>Bacillati</taxon>
        <taxon>Actinomycetota</taxon>
        <taxon>Actinomycetes</taxon>
        <taxon>Propionibacteriales</taxon>
        <taxon>Kribbellaceae</taxon>
        <taxon>Kribbella</taxon>
    </lineage>
</organism>